<accession>A0A9W6R3I0</accession>
<gene>
    <name evidence="2" type="ORF">Atai01_34390</name>
</gene>
<sequence length="239" mass="24999">MSMPAYPSYPGQQPGLGRPKRRTGLIVAVCVIVAVVLGAGAFVAVRLLGNGTGGGPEANAAPPPGFTELPASCDLLSPEEVQQSVPGAKAGQVRLEQDQDWGLTRDCQWGLWDDQAGVGRSLEINVTAGLDPVAAVRGRGHIPLPATTDDVRGPLTAGGAQVRPTTVAGADEAYLQEPQRFGVPDLNEHVTEELAARYQNIVLIVTYDPGEVVDDGKLAEVLTRGAEQALATIKETPSH</sequence>
<keyword evidence="3" id="KW-1185">Reference proteome</keyword>
<keyword evidence="1" id="KW-0812">Transmembrane</keyword>
<organism evidence="2 3">
    <name type="scientific">Amycolatopsis taiwanensis</name>
    <dbReference type="NCBI Taxonomy" id="342230"/>
    <lineage>
        <taxon>Bacteria</taxon>
        <taxon>Bacillati</taxon>
        <taxon>Actinomycetota</taxon>
        <taxon>Actinomycetes</taxon>
        <taxon>Pseudonocardiales</taxon>
        <taxon>Pseudonocardiaceae</taxon>
        <taxon>Amycolatopsis</taxon>
    </lineage>
</organism>
<protein>
    <recommendedName>
        <fullName evidence="4">DUF3558 domain-containing protein</fullName>
    </recommendedName>
</protein>
<proteinExistence type="predicted"/>
<evidence type="ECO:0008006" key="4">
    <source>
        <dbReference type="Google" id="ProtNLM"/>
    </source>
</evidence>
<keyword evidence="1" id="KW-1133">Transmembrane helix</keyword>
<keyword evidence="1" id="KW-0472">Membrane</keyword>
<dbReference type="EMBL" id="BSTI01000006">
    <property type="protein sequence ID" value="GLY66820.1"/>
    <property type="molecule type" value="Genomic_DNA"/>
</dbReference>
<reference evidence="2" key="1">
    <citation type="submission" date="2023-03" db="EMBL/GenBank/DDBJ databases">
        <title>Amycolatopsis taiwanensis NBRC 103393.</title>
        <authorList>
            <person name="Ichikawa N."/>
            <person name="Sato H."/>
            <person name="Tonouchi N."/>
        </authorList>
    </citation>
    <scope>NUCLEOTIDE SEQUENCE</scope>
    <source>
        <strain evidence="2">NBRC 103393</strain>
    </source>
</reference>
<evidence type="ECO:0000313" key="2">
    <source>
        <dbReference type="EMBL" id="GLY66820.1"/>
    </source>
</evidence>
<feature type="transmembrane region" description="Helical" evidence="1">
    <location>
        <begin position="25"/>
        <end position="49"/>
    </location>
</feature>
<dbReference type="Proteomes" id="UP001165136">
    <property type="component" value="Unassembled WGS sequence"/>
</dbReference>
<evidence type="ECO:0000313" key="3">
    <source>
        <dbReference type="Proteomes" id="UP001165136"/>
    </source>
</evidence>
<dbReference type="AlphaFoldDB" id="A0A9W6R3I0"/>
<evidence type="ECO:0000256" key="1">
    <source>
        <dbReference type="SAM" id="Phobius"/>
    </source>
</evidence>
<name>A0A9W6R3I0_9PSEU</name>
<dbReference type="RefSeq" id="WP_156960696.1">
    <property type="nucleotide sequence ID" value="NZ_BSTI01000006.1"/>
</dbReference>
<comment type="caution">
    <text evidence="2">The sequence shown here is derived from an EMBL/GenBank/DDBJ whole genome shotgun (WGS) entry which is preliminary data.</text>
</comment>